<accession>A0A285JJU8</accession>
<protein>
    <submittedName>
        <fullName evidence="1">Uncharacterized protein</fullName>
    </submittedName>
</protein>
<dbReference type="AlphaFoldDB" id="A0A285JJU8"/>
<keyword evidence="2" id="KW-1185">Reference proteome</keyword>
<dbReference type="Proteomes" id="UP000219612">
    <property type="component" value="Unassembled WGS sequence"/>
</dbReference>
<dbReference type="EMBL" id="OBDY01000020">
    <property type="protein sequence ID" value="SNY59636.1"/>
    <property type="molecule type" value="Genomic_DNA"/>
</dbReference>
<name>A0A285JJU8_9ACTN</name>
<sequence>MPASALREFFALAAGRDLHPQRPDGLINLFPGPRTVQDLDVAIRALAAGDEGQCFRHHPDLHGRLTGLWLEAAQRLNAESGRVLDEWSVDQIWHLGVHDAVHAAGGWPAELGWCTYLGPDDSRPAPPLPEVAARTRRLPNGALLVRLLDDPAAVDVLRYESLHRRWLASSGNAGEHDLIPMNPADHGEI</sequence>
<proteinExistence type="predicted"/>
<evidence type="ECO:0000313" key="1">
    <source>
        <dbReference type="EMBL" id="SNY59636.1"/>
    </source>
</evidence>
<reference evidence="1 2" key="1">
    <citation type="submission" date="2017-09" db="EMBL/GenBank/DDBJ databases">
        <authorList>
            <person name="Ehlers B."/>
            <person name="Leendertz F.H."/>
        </authorList>
    </citation>
    <scope>NUCLEOTIDE SEQUENCE [LARGE SCALE GENOMIC DNA]</scope>
    <source>
        <strain evidence="1 2">CGMCC 4.6857</strain>
    </source>
</reference>
<organism evidence="1 2">
    <name type="scientific">Paractinoplanes atraurantiacus</name>
    <dbReference type="NCBI Taxonomy" id="1036182"/>
    <lineage>
        <taxon>Bacteria</taxon>
        <taxon>Bacillati</taxon>
        <taxon>Actinomycetota</taxon>
        <taxon>Actinomycetes</taxon>
        <taxon>Micromonosporales</taxon>
        <taxon>Micromonosporaceae</taxon>
        <taxon>Paractinoplanes</taxon>
    </lineage>
</organism>
<gene>
    <name evidence="1" type="ORF">SAMN05421748_120180</name>
</gene>
<evidence type="ECO:0000313" key="2">
    <source>
        <dbReference type="Proteomes" id="UP000219612"/>
    </source>
</evidence>